<feature type="compositionally biased region" description="Low complexity" evidence="1">
    <location>
        <begin position="53"/>
        <end position="71"/>
    </location>
</feature>
<dbReference type="KEGG" id="crq:GCK72_024103"/>
<dbReference type="Proteomes" id="UP000483820">
    <property type="component" value="Chromosome X"/>
</dbReference>
<name>A0A6A5FY89_CAERE</name>
<dbReference type="EMBL" id="WUAV01000006">
    <property type="protein sequence ID" value="KAF1747638.1"/>
    <property type="molecule type" value="Genomic_DNA"/>
</dbReference>
<dbReference type="GeneID" id="78777773"/>
<evidence type="ECO:0000313" key="3">
    <source>
        <dbReference type="Proteomes" id="UP000483820"/>
    </source>
</evidence>
<dbReference type="CTD" id="78777773"/>
<reference evidence="2 3" key="1">
    <citation type="submission" date="2019-12" db="EMBL/GenBank/DDBJ databases">
        <title>Chromosome-level assembly of the Caenorhabditis remanei genome.</title>
        <authorList>
            <person name="Teterina A.A."/>
            <person name="Willis J.H."/>
            <person name="Phillips P.C."/>
        </authorList>
    </citation>
    <scope>NUCLEOTIDE SEQUENCE [LARGE SCALE GENOMIC DNA]</scope>
    <source>
        <strain evidence="2 3">PX506</strain>
        <tissue evidence="2">Whole organism</tissue>
    </source>
</reference>
<sequence>MVGCDGIVWLGFKAPISMKNIDPDQICSCVGIPLFREIPIRGTAFRTPPRGTSPSEFSPSASDDPPSSSIMSDDRWLSSSRLPFNGLPPKFRFRLVGRAFTSTLANAPSLTESSVHSSTVVVTSVEEVLRIWSQRVECLPVSVVHSHSTGSIVHLVLSLSNIPKIVRCHVNTSVVDFDETSIFAISIPTIPPVTVCKYNNHRDYQQSNYYYNGNVGFID</sequence>
<feature type="region of interest" description="Disordered" evidence="1">
    <location>
        <begin position="45"/>
        <end position="73"/>
    </location>
</feature>
<evidence type="ECO:0000256" key="1">
    <source>
        <dbReference type="SAM" id="MobiDB-lite"/>
    </source>
</evidence>
<organism evidence="2 3">
    <name type="scientific">Caenorhabditis remanei</name>
    <name type="common">Caenorhabditis vulgaris</name>
    <dbReference type="NCBI Taxonomy" id="31234"/>
    <lineage>
        <taxon>Eukaryota</taxon>
        <taxon>Metazoa</taxon>
        <taxon>Ecdysozoa</taxon>
        <taxon>Nematoda</taxon>
        <taxon>Chromadorea</taxon>
        <taxon>Rhabditida</taxon>
        <taxon>Rhabditina</taxon>
        <taxon>Rhabditomorpha</taxon>
        <taxon>Rhabditoidea</taxon>
        <taxon>Rhabditidae</taxon>
        <taxon>Peloderinae</taxon>
        <taxon>Caenorhabditis</taxon>
    </lineage>
</organism>
<dbReference type="AlphaFoldDB" id="A0A6A5FY89"/>
<comment type="caution">
    <text evidence="2">The sequence shown here is derived from an EMBL/GenBank/DDBJ whole genome shotgun (WGS) entry which is preliminary data.</text>
</comment>
<accession>A0A6A5FY89</accession>
<protein>
    <submittedName>
        <fullName evidence="2">Uncharacterized protein</fullName>
    </submittedName>
</protein>
<proteinExistence type="predicted"/>
<gene>
    <name evidence="2" type="ORF">GCK72_024103</name>
</gene>
<evidence type="ECO:0000313" key="2">
    <source>
        <dbReference type="EMBL" id="KAF1747638.1"/>
    </source>
</evidence>
<dbReference type="RefSeq" id="XP_053579287.1">
    <property type="nucleotide sequence ID" value="XM_053735721.1"/>
</dbReference>